<dbReference type="Proteomes" id="UP000650616">
    <property type="component" value="Unassembled WGS sequence"/>
</dbReference>
<reference evidence="12 13" key="1">
    <citation type="submission" date="2015-08" db="EMBL/GenBank/DDBJ databases">
        <title>Comparative genomics of the Campylobacter concisus group.</title>
        <authorList>
            <person name="Yee E."/>
            <person name="Chapman M.H."/>
            <person name="Huynh S."/>
            <person name="Bono J.L."/>
            <person name="On S.L."/>
            <person name="St Leger J."/>
            <person name="Foster G."/>
            <person name="Parker C.T."/>
            <person name="Miller W.G."/>
        </authorList>
    </citation>
    <scope>NUCLEOTIDE SEQUENCE [LARGE SCALE GENOMIC DNA]</scope>
    <source>
        <strain evidence="12 13">RM9337</strain>
    </source>
</reference>
<keyword evidence="6 9" id="KW-0067">ATP-binding</keyword>
<evidence type="ECO:0000256" key="9">
    <source>
        <dbReference type="HAMAP-Rule" id="MF_00969"/>
    </source>
</evidence>
<dbReference type="SUPFAM" id="SSF141259">
    <property type="entry name" value="CarD-like"/>
    <property type="match status" value="1"/>
</dbReference>
<dbReference type="GO" id="GO:0016787">
    <property type="term" value="F:hydrolase activity"/>
    <property type="evidence" value="ECO:0007669"/>
    <property type="project" value="UniProtKB-KW"/>
</dbReference>
<keyword evidence="4 9" id="KW-0378">Hydrolase</keyword>
<dbReference type="InterPro" id="IPR027417">
    <property type="entry name" value="P-loop_NTPase"/>
</dbReference>
<dbReference type="InterPro" id="IPR005118">
    <property type="entry name" value="TRCF_C"/>
</dbReference>
<keyword evidence="1 9" id="KW-0963">Cytoplasm</keyword>
<dbReference type="SMART" id="SM01058">
    <property type="entry name" value="CarD_TRCF"/>
    <property type="match status" value="1"/>
</dbReference>
<keyword evidence="3 9" id="KW-0227">DNA damage</keyword>
<evidence type="ECO:0000313" key="13">
    <source>
        <dbReference type="Proteomes" id="UP000650616"/>
    </source>
</evidence>
<dbReference type="Gene3D" id="3.40.50.11180">
    <property type="match status" value="1"/>
</dbReference>
<dbReference type="Gene3D" id="3.90.1150.50">
    <property type="entry name" value="Transcription-repair-coupling factor, D7 domain"/>
    <property type="match status" value="1"/>
</dbReference>
<dbReference type="PANTHER" id="PTHR47964">
    <property type="entry name" value="ATP-DEPENDENT DNA HELICASE HOMOLOG RECG, CHLOROPLASTIC"/>
    <property type="match status" value="1"/>
</dbReference>
<keyword evidence="2 9" id="KW-0547">Nucleotide-binding</keyword>
<comment type="similarity">
    <text evidence="9">In the N-terminal section; belongs to the UvrB family.</text>
</comment>
<feature type="domain" description="Helicase ATP-binding" evidence="10">
    <location>
        <begin position="483"/>
        <end position="642"/>
    </location>
</feature>
<dbReference type="InterPro" id="IPR001650">
    <property type="entry name" value="Helicase_C-like"/>
</dbReference>
<dbReference type="AlphaFoldDB" id="A0AAW3ZRQ3"/>
<evidence type="ECO:0000256" key="5">
    <source>
        <dbReference type="ARBA" id="ARBA00022806"/>
    </source>
</evidence>
<protein>
    <recommendedName>
        <fullName evidence="9">Transcription-repair-coupling factor</fullName>
        <shortName evidence="9">TRCF</shortName>
        <ecNumber evidence="9">3.6.4.-</ecNumber>
    </recommendedName>
</protein>
<dbReference type="InterPro" id="IPR003711">
    <property type="entry name" value="CarD-like/TRCF_RID"/>
</dbReference>
<dbReference type="Pfam" id="PF17757">
    <property type="entry name" value="UvrB_inter"/>
    <property type="match status" value="1"/>
</dbReference>
<dbReference type="Gene3D" id="3.30.2060.10">
    <property type="entry name" value="Penicillin-binding protein 1b domain"/>
    <property type="match status" value="1"/>
</dbReference>
<dbReference type="Pfam" id="PF03461">
    <property type="entry name" value="TRCF"/>
    <property type="match status" value="1"/>
</dbReference>
<proteinExistence type="inferred from homology"/>
<dbReference type="Pfam" id="PF02559">
    <property type="entry name" value="CarD_TRCF_RID"/>
    <property type="match status" value="1"/>
</dbReference>
<dbReference type="RefSeq" id="WP_170015656.1">
    <property type="nucleotide sequence ID" value="NZ_CP012545.1"/>
</dbReference>
<dbReference type="SUPFAM" id="SSF52540">
    <property type="entry name" value="P-loop containing nucleoside triphosphate hydrolases"/>
    <property type="match status" value="3"/>
</dbReference>
<feature type="domain" description="Helicase C-terminal" evidence="11">
    <location>
        <begin position="655"/>
        <end position="817"/>
    </location>
</feature>
<evidence type="ECO:0000256" key="2">
    <source>
        <dbReference type="ARBA" id="ARBA00022741"/>
    </source>
</evidence>
<evidence type="ECO:0000256" key="1">
    <source>
        <dbReference type="ARBA" id="ARBA00022490"/>
    </source>
</evidence>
<sequence length="984" mass="111753">MQAKVYEYLSKNSCEILICEDDKEANLCADAAEFAGYKSFKLPDFRARFGDDLRSFSQELFEISTILSKYYKFDGKKIIISPVCTLLNPLPAKKHLQSKSINFADKVNLNELADELMRLGYETVDIVESVGEFSVRGDIIDIFAIGSDEPVRILLFDDEVESIRNYSPSTQISHKIELERIEITPFIANLSKDEFENVNEKIGSLNTDALLGDINSLGFWVIDDFVDYLTNFSCKLVKEINFDDFERDLKTLKSIEILPEAKIYKDLSVTPNKDFFELNQNKKITVLARNEGLFNTYDLREFKNLEFINSPLVVNLTSSEHIVISLNKFDKKSRVKRASLVIDELKINDYVVHEDYGIGKFLGLEKVTVLGATKEFVVIAYQNDDKLLLPVEHLNMIDRYIAQSGSAAVLDRLGKASFAKIKEKVREKLFVIASKIIAMAAQRELINGEVIDKNDLEYLKFSQKANFEYTKDQTRAVEEILSDLKSGRVMDRLLSGDVGFGKTEVAMNAIFACVKSGFQSLFFVPTTLLSSQHYKSLKERFDGFDIKIFRLDRFTSAKEKAVITKALNDGEPCVCVGTHALLSVKASKMGLIVVDEEHKFGVKQKEKLKEISATSHILSMSATPIPRSLNMALSQIKSYSVLQTPPSSRLDVRTNVREWDEKVIKEAIMRELRRGGQVFYIHNHIADMEQTKKNLLKILPKLRILVLHSKISAQVTEDEMIKFEDGEYDLLLCTSIVESGIHLPNANTIIVENANKFGMADLHQLRGRVGRGDKQAYCYFLVEDKQALSKDALKRLVALESNSFLGSGSVLAYHDLEIRGGGNIMGEAQSGHIEAIGYSLYLKMLEDEINLLLNKQSVKLNKIDLKLSINAFLNQDFIREDRLRLEIYRRLSKCDEVNAVHEIASELEDRFGKIDVYTAQFLQLIIIKILALKCGFKSISNADQNIVLTKENDEKVRLKSRSKDDDDIVEEILSYLRKEMRSND</sequence>
<dbReference type="SUPFAM" id="SSF143517">
    <property type="entry name" value="TRCF domain-like"/>
    <property type="match status" value="1"/>
</dbReference>
<dbReference type="Gene3D" id="3.40.50.300">
    <property type="entry name" value="P-loop containing nucleotide triphosphate hydrolases"/>
    <property type="match status" value="2"/>
</dbReference>
<dbReference type="SMART" id="SM00490">
    <property type="entry name" value="HELICc"/>
    <property type="match status" value="1"/>
</dbReference>
<dbReference type="Pfam" id="PF00271">
    <property type="entry name" value="Helicase_C"/>
    <property type="match status" value="1"/>
</dbReference>
<evidence type="ECO:0000259" key="10">
    <source>
        <dbReference type="PROSITE" id="PS51192"/>
    </source>
</evidence>
<keyword evidence="13" id="KW-1185">Reference proteome</keyword>
<keyword evidence="7 9" id="KW-0238">DNA-binding</keyword>
<dbReference type="PROSITE" id="PS51192">
    <property type="entry name" value="HELICASE_ATP_BIND_1"/>
    <property type="match status" value="1"/>
</dbReference>
<dbReference type="Gene3D" id="2.40.10.170">
    <property type="match status" value="1"/>
</dbReference>
<comment type="subcellular location">
    <subcellularLocation>
        <location evidence="9">Cytoplasm</location>
    </subcellularLocation>
</comment>
<evidence type="ECO:0000313" key="12">
    <source>
        <dbReference type="EMBL" id="MBE3607670.1"/>
    </source>
</evidence>
<dbReference type="InterPro" id="IPR041471">
    <property type="entry name" value="UvrB_inter"/>
</dbReference>
<evidence type="ECO:0000256" key="6">
    <source>
        <dbReference type="ARBA" id="ARBA00022840"/>
    </source>
</evidence>
<dbReference type="EMBL" id="LIWG01000002">
    <property type="protein sequence ID" value="MBE3607670.1"/>
    <property type="molecule type" value="Genomic_DNA"/>
</dbReference>
<dbReference type="InterPro" id="IPR047112">
    <property type="entry name" value="RecG/Mfd"/>
</dbReference>
<dbReference type="PROSITE" id="PS51194">
    <property type="entry name" value="HELICASE_CTER"/>
    <property type="match status" value="1"/>
</dbReference>
<dbReference type="GO" id="GO:0005524">
    <property type="term" value="F:ATP binding"/>
    <property type="evidence" value="ECO:0007669"/>
    <property type="project" value="UniProtKB-UniRule"/>
</dbReference>
<dbReference type="InterPro" id="IPR011545">
    <property type="entry name" value="DEAD/DEAH_box_helicase_dom"/>
</dbReference>
<evidence type="ECO:0000259" key="11">
    <source>
        <dbReference type="PROSITE" id="PS51194"/>
    </source>
</evidence>
<evidence type="ECO:0000256" key="4">
    <source>
        <dbReference type="ARBA" id="ARBA00022801"/>
    </source>
</evidence>
<evidence type="ECO:0000256" key="7">
    <source>
        <dbReference type="ARBA" id="ARBA00023125"/>
    </source>
</evidence>
<evidence type="ECO:0000256" key="3">
    <source>
        <dbReference type="ARBA" id="ARBA00022763"/>
    </source>
</evidence>
<organism evidence="12 13">
    <name type="scientific">Campylobacter californiensis</name>
    <dbReference type="NCBI Taxonomy" id="1032243"/>
    <lineage>
        <taxon>Bacteria</taxon>
        <taxon>Pseudomonadati</taxon>
        <taxon>Campylobacterota</taxon>
        <taxon>Epsilonproteobacteria</taxon>
        <taxon>Campylobacterales</taxon>
        <taxon>Campylobacteraceae</taxon>
        <taxon>Campylobacter</taxon>
    </lineage>
</organism>
<gene>
    <name evidence="9 12" type="primary">mfd</name>
    <name evidence="12" type="ORF">CCAL9337_02850</name>
</gene>
<dbReference type="GO" id="GO:0005737">
    <property type="term" value="C:cytoplasm"/>
    <property type="evidence" value="ECO:0007669"/>
    <property type="project" value="UniProtKB-SubCell"/>
</dbReference>
<keyword evidence="5" id="KW-0347">Helicase</keyword>
<accession>A0AAW3ZRQ3</accession>
<keyword evidence="8 9" id="KW-0234">DNA repair</keyword>
<dbReference type="NCBIfam" id="TIGR00580">
    <property type="entry name" value="mfd"/>
    <property type="match status" value="1"/>
</dbReference>
<dbReference type="EC" id="3.6.4.-" evidence="9"/>
<dbReference type="PANTHER" id="PTHR47964:SF1">
    <property type="entry name" value="ATP-DEPENDENT DNA HELICASE HOMOLOG RECG, CHLOROPLASTIC"/>
    <property type="match status" value="1"/>
</dbReference>
<dbReference type="GO" id="GO:0000716">
    <property type="term" value="P:transcription-coupled nucleotide-excision repair, DNA damage recognition"/>
    <property type="evidence" value="ECO:0007669"/>
    <property type="project" value="UniProtKB-UniRule"/>
</dbReference>
<dbReference type="HAMAP" id="MF_00969">
    <property type="entry name" value="TRCF"/>
    <property type="match status" value="1"/>
</dbReference>
<dbReference type="InterPro" id="IPR036101">
    <property type="entry name" value="CarD-like/TRCF_RID_sf"/>
</dbReference>
<dbReference type="SMART" id="SM00982">
    <property type="entry name" value="TRCF"/>
    <property type="match status" value="1"/>
</dbReference>
<comment type="caution">
    <text evidence="12">The sequence shown here is derived from an EMBL/GenBank/DDBJ whole genome shotgun (WGS) entry which is preliminary data.</text>
</comment>
<dbReference type="Pfam" id="PF00270">
    <property type="entry name" value="DEAD"/>
    <property type="match status" value="1"/>
</dbReference>
<evidence type="ECO:0000256" key="8">
    <source>
        <dbReference type="ARBA" id="ARBA00023204"/>
    </source>
</evidence>
<dbReference type="InterPro" id="IPR014001">
    <property type="entry name" value="Helicase_ATP-bd"/>
</dbReference>
<dbReference type="SMART" id="SM00487">
    <property type="entry name" value="DEXDc"/>
    <property type="match status" value="1"/>
</dbReference>
<comment type="function">
    <text evidence="9">Couples transcription and DNA repair by recognizing RNA polymerase (RNAP) stalled at DNA lesions. Mediates ATP-dependent release of RNAP and its truncated transcript from the DNA, and recruitment of nucleotide excision repair machinery to the damaged site.</text>
</comment>
<dbReference type="InterPro" id="IPR004576">
    <property type="entry name" value="Mfd"/>
</dbReference>
<dbReference type="GO" id="GO:0003678">
    <property type="term" value="F:DNA helicase activity"/>
    <property type="evidence" value="ECO:0007669"/>
    <property type="project" value="TreeGrafter"/>
</dbReference>
<dbReference type="InterPro" id="IPR037235">
    <property type="entry name" value="TRCF-like_C_D7"/>
</dbReference>
<name>A0AAW3ZRQ3_9BACT</name>
<comment type="similarity">
    <text evidence="9">In the C-terminal section; belongs to the helicase family. RecG subfamily.</text>
</comment>
<dbReference type="GO" id="GO:0003684">
    <property type="term" value="F:damaged DNA binding"/>
    <property type="evidence" value="ECO:0007669"/>
    <property type="project" value="InterPro"/>
</dbReference>
<dbReference type="GO" id="GO:0006355">
    <property type="term" value="P:regulation of DNA-templated transcription"/>
    <property type="evidence" value="ECO:0007669"/>
    <property type="project" value="UniProtKB-UniRule"/>
</dbReference>